<dbReference type="PANTHER" id="PTHR42837:SF2">
    <property type="entry name" value="MEMBRANE METALLOPROTEASE ARASP2, CHLOROPLASTIC-RELATED"/>
    <property type="match status" value="1"/>
</dbReference>
<keyword evidence="8 11" id="KW-1133">Transmembrane helix</keyword>
<dbReference type="GO" id="GO:0046872">
    <property type="term" value="F:metal ion binding"/>
    <property type="evidence" value="ECO:0007669"/>
    <property type="project" value="UniProtKB-KW"/>
</dbReference>
<evidence type="ECO:0000256" key="8">
    <source>
        <dbReference type="ARBA" id="ARBA00022989"/>
    </source>
</evidence>
<dbReference type="Pfam" id="PF02163">
    <property type="entry name" value="Peptidase_M50"/>
    <property type="match status" value="1"/>
</dbReference>
<protein>
    <recommendedName>
        <fullName evidence="11">Zinc metalloprotease</fullName>
        <ecNumber evidence="11">3.4.24.-</ecNumber>
    </recommendedName>
</protein>
<feature type="transmembrane region" description="Helical" evidence="11">
    <location>
        <begin position="97"/>
        <end position="119"/>
    </location>
</feature>
<dbReference type="InterPro" id="IPR004387">
    <property type="entry name" value="Pept_M50_Zn"/>
</dbReference>
<keyword evidence="4 13" id="KW-0645">Protease</keyword>
<keyword evidence="9 11" id="KW-0482">Metalloprotease</keyword>
<dbReference type="Proteomes" id="UP000301475">
    <property type="component" value="Chromosome"/>
</dbReference>
<dbReference type="EC" id="3.4.24.-" evidence="11"/>
<evidence type="ECO:0000256" key="10">
    <source>
        <dbReference type="ARBA" id="ARBA00023136"/>
    </source>
</evidence>
<evidence type="ECO:0000256" key="5">
    <source>
        <dbReference type="ARBA" id="ARBA00022692"/>
    </source>
</evidence>
<dbReference type="GO" id="GO:0004222">
    <property type="term" value="F:metalloendopeptidase activity"/>
    <property type="evidence" value="ECO:0007669"/>
    <property type="project" value="InterPro"/>
</dbReference>
<sequence>MTSVLTTIALILIGVLLFELIIFIHEFGHFITAKKSGIKVNEFSLGMGPKIFSFGKGETKYSLRVFPIGGFCAMEGEDEESPEPRAFNNAKVWKRMIVIIAGAVMNIILGFVLMFVVVVQQDAYSSTEVQSFPATSFSSCTGLQSGDVIKEINGYGISTSMDFNYPISTAELKTVDGSTLEIYKEDCGNNLYNMAVSLVQDKNNKLSDEQVSKVNELLSKSTSEIVKAKSKEDAYSVYENYYKEINDACGIKDYKVEKIVEKETRKRYTADILVERNGEEKLLKNVQFFTYTTKDNSDPQVSIDFYVKPIEKTFGSVLSQTFKQTISTCKMIYASLGGLLTGKFGLKDMSGPIGIASAVTTVASESLSSGFMSAVNSIIYVMMIITVNLGLFNMLPFPALDGGRFVFLIIEAIRGKSVPRKVEAIVNGIGMGLLILLMILITANDIFKLIW</sequence>
<keyword evidence="10 11" id="KW-0472">Membrane</keyword>
<gene>
    <name evidence="13" type="primary">rseP</name>
    <name evidence="13" type="ORF">E5Z56_11185</name>
</gene>
<keyword evidence="7 11" id="KW-0862">Zinc</keyword>
<dbReference type="AlphaFoldDB" id="A0A4P8Y0L5"/>
<evidence type="ECO:0000256" key="11">
    <source>
        <dbReference type="RuleBase" id="RU362031"/>
    </source>
</evidence>
<dbReference type="OrthoDB" id="9782003at2"/>
<keyword evidence="14" id="KW-1185">Reference proteome</keyword>
<keyword evidence="6 11" id="KW-0378">Hydrolase</keyword>
<dbReference type="InterPro" id="IPR036034">
    <property type="entry name" value="PDZ_sf"/>
</dbReference>
<comment type="subcellular location">
    <subcellularLocation>
        <location evidence="2">Membrane</location>
        <topology evidence="2">Multi-pass membrane protein</topology>
    </subcellularLocation>
</comment>
<reference evidence="13 14" key="1">
    <citation type="submission" date="2019-04" db="EMBL/GenBank/DDBJ databases">
        <authorList>
            <person name="Embree M."/>
            <person name="Gaffney J.R."/>
        </authorList>
    </citation>
    <scope>NUCLEOTIDE SEQUENCE [LARGE SCALE GENOMIC DNA]</scope>
    <source>
        <strain evidence="13 14">JE7A12</strain>
    </source>
</reference>
<organism evidence="13 14">
    <name type="scientific">Ruminococcus bovis</name>
    <dbReference type="NCBI Taxonomy" id="2564099"/>
    <lineage>
        <taxon>Bacteria</taxon>
        <taxon>Bacillati</taxon>
        <taxon>Bacillota</taxon>
        <taxon>Clostridia</taxon>
        <taxon>Eubacteriales</taxon>
        <taxon>Oscillospiraceae</taxon>
        <taxon>Ruminococcus</taxon>
    </lineage>
</organism>
<comment type="similarity">
    <text evidence="3 11">Belongs to the peptidase M50B family.</text>
</comment>
<name>A0A4P8Y0L5_9FIRM</name>
<accession>A0A4P8Y0L5</accession>
<dbReference type="GO" id="GO:0016020">
    <property type="term" value="C:membrane"/>
    <property type="evidence" value="ECO:0007669"/>
    <property type="project" value="UniProtKB-SubCell"/>
</dbReference>
<proteinExistence type="inferred from homology"/>
<feature type="transmembrane region" description="Helical" evidence="11">
    <location>
        <begin position="377"/>
        <end position="395"/>
    </location>
</feature>
<dbReference type="PANTHER" id="PTHR42837">
    <property type="entry name" value="REGULATOR OF SIGMA-E PROTEASE RSEP"/>
    <property type="match status" value="1"/>
</dbReference>
<keyword evidence="11" id="KW-0479">Metal-binding</keyword>
<evidence type="ECO:0000256" key="4">
    <source>
        <dbReference type="ARBA" id="ARBA00022670"/>
    </source>
</evidence>
<evidence type="ECO:0000256" key="9">
    <source>
        <dbReference type="ARBA" id="ARBA00023049"/>
    </source>
</evidence>
<dbReference type="NCBIfam" id="TIGR00054">
    <property type="entry name" value="RIP metalloprotease RseP"/>
    <property type="match status" value="1"/>
</dbReference>
<dbReference type="SUPFAM" id="SSF50156">
    <property type="entry name" value="PDZ domain-like"/>
    <property type="match status" value="1"/>
</dbReference>
<dbReference type="GO" id="GO:0006508">
    <property type="term" value="P:proteolysis"/>
    <property type="evidence" value="ECO:0007669"/>
    <property type="project" value="UniProtKB-KW"/>
</dbReference>
<evidence type="ECO:0000256" key="7">
    <source>
        <dbReference type="ARBA" id="ARBA00022833"/>
    </source>
</evidence>
<evidence type="ECO:0000313" key="13">
    <source>
        <dbReference type="EMBL" id="QCT08049.1"/>
    </source>
</evidence>
<dbReference type="EMBL" id="CP039381">
    <property type="protein sequence ID" value="QCT08049.1"/>
    <property type="molecule type" value="Genomic_DNA"/>
</dbReference>
<dbReference type="KEGG" id="ruj:E5Z56_11185"/>
<evidence type="ECO:0000313" key="14">
    <source>
        <dbReference type="Proteomes" id="UP000301475"/>
    </source>
</evidence>
<evidence type="ECO:0000256" key="3">
    <source>
        <dbReference type="ARBA" id="ARBA00007931"/>
    </source>
</evidence>
<dbReference type="CDD" id="cd06163">
    <property type="entry name" value="S2P-M50_PDZ_RseP-like"/>
    <property type="match status" value="1"/>
</dbReference>
<evidence type="ECO:0000256" key="1">
    <source>
        <dbReference type="ARBA" id="ARBA00001947"/>
    </source>
</evidence>
<feature type="transmembrane region" description="Helical" evidence="11">
    <location>
        <begin position="424"/>
        <end position="443"/>
    </location>
</feature>
<evidence type="ECO:0000256" key="6">
    <source>
        <dbReference type="ARBA" id="ARBA00022801"/>
    </source>
</evidence>
<feature type="domain" description="Peptidase M50" evidence="12">
    <location>
        <begin position="15"/>
        <end position="437"/>
    </location>
</feature>
<comment type="cofactor">
    <cofactor evidence="1 11">
        <name>Zn(2+)</name>
        <dbReference type="ChEBI" id="CHEBI:29105"/>
    </cofactor>
</comment>
<evidence type="ECO:0000259" key="12">
    <source>
        <dbReference type="Pfam" id="PF02163"/>
    </source>
</evidence>
<evidence type="ECO:0000256" key="2">
    <source>
        <dbReference type="ARBA" id="ARBA00004141"/>
    </source>
</evidence>
<feature type="transmembrane region" description="Helical" evidence="11">
    <location>
        <begin position="6"/>
        <end position="25"/>
    </location>
</feature>
<keyword evidence="5 11" id="KW-0812">Transmembrane</keyword>
<dbReference type="InterPro" id="IPR008915">
    <property type="entry name" value="Peptidase_M50"/>
</dbReference>